<dbReference type="InterPro" id="IPR002528">
    <property type="entry name" value="MATE_fam"/>
</dbReference>
<feature type="transmembrane region" description="Helical" evidence="13">
    <location>
        <begin position="203"/>
        <end position="226"/>
    </location>
</feature>
<evidence type="ECO:0000256" key="10">
    <source>
        <dbReference type="ARBA" id="ARBA00023065"/>
    </source>
</evidence>
<evidence type="ECO:0000256" key="2">
    <source>
        <dbReference type="ARBA" id="ARBA00004651"/>
    </source>
</evidence>
<feature type="transmembrane region" description="Helical" evidence="13">
    <location>
        <begin position="367"/>
        <end position="386"/>
    </location>
</feature>
<evidence type="ECO:0000256" key="3">
    <source>
        <dbReference type="ARBA" id="ARBA00010199"/>
    </source>
</evidence>
<sequence>MSNESSSFYKKVFKLALPIALQSMIVIGVNMLDTMMVGNLGDNPLNATSLANSFISVFQIFCMGLGMGASVLVSRYWGIKLSASDEKTSSEASTALKQTVTLMLRLTIILATLFAIATYLIPEIIMKSYTKDMNVVKLGVKYFNYSIPTYYFVGLSLVITIVLRSVGQVMYPLIVSIGAFFVNFGMNYILIFGKFGAPKMGVAGAALGTLIARIFEVIIIGGYLLFYDKKIGYRLRHLFMNTKSLIKEYIRICIPVLISDGILALGNNSVAQVIGHLGKSFTSANAITSVTQQLSSVVITGVSQAGAIVTGITLGEGDVKKTQKQGYKFFRLGLILGVISATFIFIFSGAIIGFYKNVSPATVNKAHQLMNAICIIVIFQGTNSIMTKGVLRGGGDTKILMLTDNIFLWILAIPLGLLAGFALKLSPFWIYICLKSDQIVKTFWAFSRLKSGKWIKKISTGAK</sequence>
<dbReference type="EMBL" id="FUXA01000009">
    <property type="protein sequence ID" value="SJZ77036.1"/>
    <property type="molecule type" value="Genomic_DNA"/>
</dbReference>
<dbReference type="AlphaFoldDB" id="A0A1T4NDB8"/>
<evidence type="ECO:0000256" key="6">
    <source>
        <dbReference type="ARBA" id="ARBA00022449"/>
    </source>
</evidence>
<name>A0A1T4NDB8_9FIRM</name>
<dbReference type="InterPro" id="IPR048279">
    <property type="entry name" value="MdtK-like"/>
</dbReference>
<keyword evidence="15" id="KW-1185">Reference proteome</keyword>
<protein>
    <recommendedName>
        <fullName evidence="4">Probable multidrug resistance protein NorM</fullName>
    </recommendedName>
    <alternativeName>
        <fullName evidence="12">Multidrug-efflux transporter</fullName>
    </alternativeName>
</protein>
<evidence type="ECO:0000256" key="1">
    <source>
        <dbReference type="ARBA" id="ARBA00003408"/>
    </source>
</evidence>
<feature type="transmembrane region" description="Helical" evidence="13">
    <location>
        <begin position="52"/>
        <end position="73"/>
    </location>
</feature>
<evidence type="ECO:0000256" key="9">
    <source>
        <dbReference type="ARBA" id="ARBA00022989"/>
    </source>
</evidence>
<keyword evidence="8 13" id="KW-0812">Transmembrane</keyword>
<feature type="transmembrane region" description="Helical" evidence="13">
    <location>
        <begin position="170"/>
        <end position="191"/>
    </location>
</feature>
<feature type="transmembrane region" description="Helical" evidence="13">
    <location>
        <begin position="142"/>
        <end position="163"/>
    </location>
</feature>
<dbReference type="GO" id="GO:0005886">
    <property type="term" value="C:plasma membrane"/>
    <property type="evidence" value="ECO:0007669"/>
    <property type="project" value="UniProtKB-SubCell"/>
</dbReference>
<feature type="transmembrane region" description="Helical" evidence="13">
    <location>
        <begin position="329"/>
        <end position="355"/>
    </location>
</feature>
<keyword evidence="11 13" id="KW-0472">Membrane</keyword>
<dbReference type="RefSeq" id="WP_078787380.1">
    <property type="nucleotide sequence ID" value="NZ_FMTO01000008.1"/>
</dbReference>
<dbReference type="GO" id="GO:0015297">
    <property type="term" value="F:antiporter activity"/>
    <property type="evidence" value="ECO:0007669"/>
    <property type="project" value="UniProtKB-KW"/>
</dbReference>
<evidence type="ECO:0000256" key="5">
    <source>
        <dbReference type="ARBA" id="ARBA00022448"/>
    </source>
</evidence>
<evidence type="ECO:0000256" key="11">
    <source>
        <dbReference type="ARBA" id="ARBA00023136"/>
    </source>
</evidence>
<feature type="transmembrane region" description="Helical" evidence="13">
    <location>
        <begin position="12"/>
        <end position="32"/>
    </location>
</feature>
<dbReference type="PIRSF" id="PIRSF006603">
    <property type="entry name" value="DinF"/>
    <property type="match status" value="1"/>
</dbReference>
<accession>A0A1T4NDB8</accession>
<keyword evidence="10" id="KW-0406">Ion transport</keyword>
<evidence type="ECO:0000256" key="4">
    <source>
        <dbReference type="ARBA" id="ARBA00020268"/>
    </source>
</evidence>
<evidence type="ECO:0000256" key="13">
    <source>
        <dbReference type="SAM" id="Phobius"/>
    </source>
</evidence>
<gene>
    <name evidence="14" type="ORF">SAMN02745110_01535</name>
</gene>
<keyword evidence="6" id="KW-0050">Antiport</keyword>
<dbReference type="NCBIfam" id="TIGR00797">
    <property type="entry name" value="matE"/>
    <property type="match status" value="1"/>
</dbReference>
<evidence type="ECO:0000256" key="7">
    <source>
        <dbReference type="ARBA" id="ARBA00022475"/>
    </source>
</evidence>
<dbReference type="Pfam" id="PF01554">
    <property type="entry name" value="MatE"/>
    <property type="match status" value="2"/>
</dbReference>
<evidence type="ECO:0000256" key="8">
    <source>
        <dbReference type="ARBA" id="ARBA00022692"/>
    </source>
</evidence>
<dbReference type="Proteomes" id="UP000189857">
    <property type="component" value="Unassembled WGS sequence"/>
</dbReference>
<proteinExistence type="inferred from homology"/>
<comment type="subcellular location">
    <subcellularLocation>
        <location evidence="2">Cell membrane</location>
        <topology evidence="2">Multi-pass membrane protein</topology>
    </subcellularLocation>
</comment>
<dbReference type="PANTHER" id="PTHR43298:SF2">
    <property type="entry name" value="FMN_FAD EXPORTER YEEO-RELATED"/>
    <property type="match status" value="1"/>
</dbReference>
<feature type="transmembrane region" description="Helical" evidence="13">
    <location>
        <begin position="102"/>
        <end position="122"/>
    </location>
</feature>
<dbReference type="InterPro" id="IPR050222">
    <property type="entry name" value="MATE_MdtK"/>
</dbReference>
<dbReference type="GO" id="GO:0006811">
    <property type="term" value="P:monoatomic ion transport"/>
    <property type="evidence" value="ECO:0007669"/>
    <property type="project" value="UniProtKB-KW"/>
</dbReference>
<evidence type="ECO:0000313" key="15">
    <source>
        <dbReference type="Proteomes" id="UP000189857"/>
    </source>
</evidence>
<evidence type="ECO:0000256" key="12">
    <source>
        <dbReference type="ARBA" id="ARBA00031636"/>
    </source>
</evidence>
<dbReference type="OrthoDB" id="9780160at2"/>
<keyword evidence="9 13" id="KW-1133">Transmembrane helix</keyword>
<keyword evidence="5" id="KW-0813">Transport</keyword>
<comment type="function">
    <text evidence="1">Multidrug efflux pump.</text>
</comment>
<organism evidence="14 15">
    <name type="scientific">Eubacterium ruminantium</name>
    <dbReference type="NCBI Taxonomy" id="42322"/>
    <lineage>
        <taxon>Bacteria</taxon>
        <taxon>Bacillati</taxon>
        <taxon>Bacillota</taxon>
        <taxon>Clostridia</taxon>
        <taxon>Eubacteriales</taxon>
        <taxon>Eubacteriaceae</taxon>
        <taxon>Eubacterium</taxon>
    </lineage>
</organism>
<comment type="similarity">
    <text evidence="3">Belongs to the multi antimicrobial extrusion (MATE) (TC 2.A.66.1) family.</text>
</comment>
<reference evidence="14 15" key="1">
    <citation type="submission" date="2017-02" db="EMBL/GenBank/DDBJ databases">
        <authorList>
            <person name="Peterson S.W."/>
        </authorList>
    </citation>
    <scope>NUCLEOTIDE SEQUENCE [LARGE SCALE GENOMIC DNA]</scope>
    <source>
        <strain evidence="14 15">ATCC 17233</strain>
    </source>
</reference>
<keyword evidence="7" id="KW-1003">Cell membrane</keyword>
<evidence type="ECO:0000313" key="14">
    <source>
        <dbReference type="EMBL" id="SJZ77036.1"/>
    </source>
</evidence>
<dbReference type="PANTHER" id="PTHR43298">
    <property type="entry name" value="MULTIDRUG RESISTANCE PROTEIN NORM-RELATED"/>
    <property type="match status" value="1"/>
</dbReference>
<dbReference type="GO" id="GO:0042910">
    <property type="term" value="F:xenobiotic transmembrane transporter activity"/>
    <property type="evidence" value="ECO:0007669"/>
    <property type="project" value="InterPro"/>
</dbReference>
<feature type="transmembrane region" description="Helical" evidence="13">
    <location>
        <begin position="406"/>
        <end position="432"/>
    </location>
</feature>